<gene>
    <name evidence="2" type="ORF">B0H15DRAFT_834050</name>
</gene>
<feature type="compositionally biased region" description="Acidic residues" evidence="1">
    <location>
        <begin position="557"/>
        <end position="568"/>
    </location>
</feature>
<feature type="region of interest" description="Disordered" evidence="1">
    <location>
        <begin position="335"/>
        <end position="384"/>
    </location>
</feature>
<feature type="region of interest" description="Disordered" evidence="1">
    <location>
        <begin position="470"/>
        <end position="570"/>
    </location>
</feature>
<feature type="compositionally biased region" description="Basic and acidic residues" evidence="1">
    <location>
        <begin position="478"/>
        <end position="491"/>
    </location>
</feature>
<feature type="region of interest" description="Disordered" evidence="1">
    <location>
        <begin position="63"/>
        <end position="170"/>
    </location>
</feature>
<feature type="compositionally biased region" description="Low complexity" evidence="1">
    <location>
        <begin position="103"/>
        <end position="130"/>
    </location>
</feature>
<feature type="compositionally biased region" description="Polar residues" evidence="1">
    <location>
        <begin position="525"/>
        <end position="534"/>
    </location>
</feature>
<proteinExistence type="predicted"/>
<evidence type="ECO:0000313" key="3">
    <source>
        <dbReference type="Proteomes" id="UP001222325"/>
    </source>
</evidence>
<accession>A0AAD6U6C5</accession>
<feature type="compositionally biased region" description="Basic residues" evidence="1">
    <location>
        <begin position="584"/>
        <end position="595"/>
    </location>
</feature>
<feature type="compositionally biased region" description="Low complexity" evidence="1">
    <location>
        <begin position="147"/>
        <end position="170"/>
    </location>
</feature>
<feature type="compositionally biased region" description="Low complexity" evidence="1">
    <location>
        <begin position="288"/>
        <end position="300"/>
    </location>
</feature>
<organism evidence="2 3">
    <name type="scientific">Mycena belliarum</name>
    <dbReference type="NCBI Taxonomy" id="1033014"/>
    <lineage>
        <taxon>Eukaryota</taxon>
        <taxon>Fungi</taxon>
        <taxon>Dikarya</taxon>
        <taxon>Basidiomycota</taxon>
        <taxon>Agaricomycotina</taxon>
        <taxon>Agaricomycetes</taxon>
        <taxon>Agaricomycetidae</taxon>
        <taxon>Agaricales</taxon>
        <taxon>Marasmiineae</taxon>
        <taxon>Mycenaceae</taxon>
        <taxon>Mycena</taxon>
    </lineage>
</organism>
<evidence type="ECO:0000313" key="2">
    <source>
        <dbReference type="EMBL" id="KAJ7092471.1"/>
    </source>
</evidence>
<dbReference type="Proteomes" id="UP001222325">
    <property type="component" value="Unassembled WGS sequence"/>
</dbReference>
<comment type="caution">
    <text evidence="2">The sequence shown here is derived from an EMBL/GenBank/DDBJ whole genome shotgun (WGS) entry which is preliminary data.</text>
</comment>
<feature type="region of interest" description="Disordered" evidence="1">
    <location>
        <begin position="226"/>
        <end position="301"/>
    </location>
</feature>
<protein>
    <submittedName>
        <fullName evidence="2">Uncharacterized protein</fullName>
    </submittedName>
</protein>
<keyword evidence="3" id="KW-1185">Reference proteome</keyword>
<reference evidence="2" key="1">
    <citation type="submission" date="2023-03" db="EMBL/GenBank/DDBJ databases">
        <title>Massive genome expansion in bonnet fungi (Mycena s.s.) driven by repeated elements and novel gene families across ecological guilds.</title>
        <authorList>
            <consortium name="Lawrence Berkeley National Laboratory"/>
            <person name="Harder C.B."/>
            <person name="Miyauchi S."/>
            <person name="Viragh M."/>
            <person name="Kuo A."/>
            <person name="Thoen E."/>
            <person name="Andreopoulos B."/>
            <person name="Lu D."/>
            <person name="Skrede I."/>
            <person name="Drula E."/>
            <person name="Henrissat B."/>
            <person name="Morin E."/>
            <person name="Kohler A."/>
            <person name="Barry K."/>
            <person name="LaButti K."/>
            <person name="Morin E."/>
            <person name="Salamov A."/>
            <person name="Lipzen A."/>
            <person name="Mereny Z."/>
            <person name="Hegedus B."/>
            <person name="Baldrian P."/>
            <person name="Stursova M."/>
            <person name="Weitz H."/>
            <person name="Taylor A."/>
            <person name="Grigoriev I.V."/>
            <person name="Nagy L.G."/>
            <person name="Martin F."/>
            <person name="Kauserud H."/>
        </authorList>
    </citation>
    <scope>NUCLEOTIDE SEQUENCE</scope>
    <source>
        <strain evidence="2">CBHHK173m</strain>
    </source>
</reference>
<feature type="compositionally biased region" description="Polar residues" evidence="1">
    <location>
        <begin position="1"/>
        <end position="20"/>
    </location>
</feature>
<feature type="region of interest" description="Disordered" evidence="1">
    <location>
        <begin position="1"/>
        <end position="51"/>
    </location>
</feature>
<feature type="compositionally biased region" description="Basic and acidic residues" evidence="1">
    <location>
        <begin position="596"/>
        <end position="610"/>
    </location>
</feature>
<dbReference type="EMBL" id="JARJCN010000018">
    <property type="protein sequence ID" value="KAJ7092471.1"/>
    <property type="molecule type" value="Genomic_DNA"/>
</dbReference>
<name>A0AAD6U6C5_9AGAR</name>
<feature type="compositionally biased region" description="Polar residues" evidence="1">
    <location>
        <begin position="86"/>
        <end position="101"/>
    </location>
</feature>
<sequence length="720" mass="75600">MFSSLSNFLPSALHSSPQKTDQLRPDDDDDDDDPANKSDANPDETCLLKKKKDKSANETFIFVRPPPAKSNHPLNLQVQLVPPNSRGPSGLTSASRQSLDIHTSAPTTPATSAPTTPIDSAPATPVTATPEAYDGGVALHRSPSNRSIASSVHSTYSSTSTASGASSTSSRRMIVPLYNLQAHNVMTNTIVDAGTDAKIARFTKRGIEMLDLAVLEPVEVYAGGGAPTGGEGGVHPTSSGFSHRTVGGRPSISGGAGLLMPGNGNGAGSRSSSRPGTPDHDHDGHTNSSQASLASSSAHSNVHIHAQQFDAPSVPAGQPGTPTKRNLFGKLFKKKDAPDAEGTPTPKLGHTRALSTAAASEVATARPVSPAPPRTSMSSANRASIDFGGEEPAAVVPAGARAPVLGVQPAVSAPTHPPKGRPGLYVWVVKRWMKSEGGGLLAVARGMVKGQGGEGDLTGEVEVRFEWKRGKAKKRKDHERGVKEKEKEHPRGGRKHGSTANLVGGAPAPVPLPTPSKRLSVGGISRQSSFSTAAASEDGHGPSRRMSTMSVTHGDEDSGTESDPEDSETPWTCTVKVRRLAALHSRGHSHSHSHHFSREGREEREVREESERAQWKKEVVRIKVGTLSPTPHHPKVVAMLKVPFPLPDVDVEHMAVRKREVGHGSVGAGAGAPKTGPGLMLTAEEIKDVVCSTGLWLVVREGFGGVGKVSRKGDGWRIRG</sequence>
<dbReference type="AlphaFoldDB" id="A0AAD6U6C5"/>
<feature type="region of interest" description="Disordered" evidence="1">
    <location>
        <begin position="584"/>
        <end position="610"/>
    </location>
</feature>
<evidence type="ECO:0000256" key="1">
    <source>
        <dbReference type="SAM" id="MobiDB-lite"/>
    </source>
</evidence>